<dbReference type="AlphaFoldDB" id="A0AAD8C5S5"/>
<sequence>KKCLESLPLTNGQLNVQCLLNANHLANNASGMQTIEAPPLLCAFNFLTHRFHRDSLLSSCRFLFYLMNAVRQRYTRDEMIYIFCI</sequence>
<reference evidence="1" key="2">
    <citation type="submission" date="2023-04" db="EMBL/GenBank/DDBJ databases">
        <authorList>
            <person name="Bu L."/>
            <person name="Lu L."/>
            <person name="Laidemitt M.R."/>
            <person name="Zhang S.M."/>
            <person name="Mutuku M."/>
            <person name="Mkoji G."/>
            <person name="Steinauer M."/>
            <person name="Loker E.S."/>
        </authorList>
    </citation>
    <scope>NUCLEOTIDE SEQUENCE</scope>
    <source>
        <strain evidence="1">KasaAsao</strain>
        <tissue evidence="1">Whole Snail</tissue>
    </source>
</reference>
<evidence type="ECO:0000313" key="2">
    <source>
        <dbReference type="Proteomes" id="UP001233172"/>
    </source>
</evidence>
<reference evidence="1" key="1">
    <citation type="journal article" date="2023" name="PLoS Negl. Trop. Dis.">
        <title>A genome sequence for Biomphalaria pfeifferi, the major vector snail for the human-infecting parasite Schistosoma mansoni.</title>
        <authorList>
            <person name="Bu L."/>
            <person name="Lu L."/>
            <person name="Laidemitt M.R."/>
            <person name="Zhang S.M."/>
            <person name="Mutuku M."/>
            <person name="Mkoji G."/>
            <person name="Steinauer M."/>
            <person name="Loker E.S."/>
        </authorList>
    </citation>
    <scope>NUCLEOTIDE SEQUENCE</scope>
    <source>
        <strain evidence="1">KasaAsao</strain>
    </source>
</reference>
<name>A0AAD8C5S5_BIOPF</name>
<accession>A0AAD8C5S5</accession>
<keyword evidence="2" id="KW-1185">Reference proteome</keyword>
<comment type="caution">
    <text evidence="1">The sequence shown here is derived from an EMBL/GenBank/DDBJ whole genome shotgun (WGS) entry which is preliminary data.</text>
</comment>
<feature type="non-terminal residue" evidence="1">
    <location>
        <position position="1"/>
    </location>
</feature>
<dbReference type="EMBL" id="JASAOG010000009">
    <property type="protein sequence ID" value="KAK0066974.1"/>
    <property type="molecule type" value="Genomic_DNA"/>
</dbReference>
<dbReference type="Proteomes" id="UP001233172">
    <property type="component" value="Unassembled WGS sequence"/>
</dbReference>
<proteinExistence type="predicted"/>
<evidence type="ECO:0000313" key="1">
    <source>
        <dbReference type="EMBL" id="KAK0066974.1"/>
    </source>
</evidence>
<protein>
    <submittedName>
        <fullName evidence="1">Uncharacterized protein</fullName>
    </submittedName>
</protein>
<gene>
    <name evidence="1" type="ORF">Bpfe_003709</name>
</gene>
<organism evidence="1 2">
    <name type="scientific">Biomphalaria pfeifferi</name>
    <name type="common">Bloodfluke planorb</name>
    <name type="synonym">Freshwater snail</name>
    <dbReference type="NCBI Taxonomy" id="112525"/>
    <lineage>
        <taxon>Eukaryota</taxon>
        <taxon>Metazoa</taxon>
        <taxon>Spiralia</taxon>
        <taxon>Lophotrochozoa</taxon>
        <taxon>Mollusca</taxon>
        <taxon>Gastropoda</taxon>
        <taxon>Heterobranchia</taxon>
        <taxon>Euthyneura</taxon>
        <taxon>Panpulmonata</taxon>
        <taxon>Hygrophila</taxon>
        <taxon>Lymnaeoidea</taxon>
        <taxon>Planorbidae</taxon>
        <taxon>Biomphalaria</taxon>
    </lineage>
</organism>